<feature type="compositionally biased region" description="Basic and acidic residues" evidence="2">
    <location>
        <begin position="1088"/>
        <end position="1129"/>
    </location>
</feature>
<feature type="compositionally biased region" description="Basic and acidic residues" evidence="2">
    <location>
        <begin position="1161"/>
        <end position="1177"/>
    </location>
</feature>
<proteinExistence type="predicted"/>
<evidence type="ECO:0000256" key="1">
    <source>
        <dbReference type="SAM" id="Coils"/>
    </source>
</evidence>
<organism evidence="3 4">
    <name type="scientific">Chrysodeixis includens</name>
    <name type="common">Soybean looper</name>
    <name type="synonym">Pseudoplusia includens</name>
    <dbReference type="NCBI Taxonomy" id="689277"/>
    <lineage>
        <taxon>Eukaryota</taxon>
        <taxon>Metazoa</taxon>
        <taxon>Ecdysozoa</taxon>
        <taxon>Arthropoda</taxon>
        <taxon>Hexapoda</taxon>
        <taxon>Insecta</taxon>
        <taxon>Pterygota</taxon>
        <taxon>Neoptera</taxon>
        <taxon>Endopterygota</taxon>
        <taxon>Lepidoptera</taxon>
        <taxon>Glossata</taxon>
        <taxon>Ditrysia</taxon>
        <taxon>Noctuoidea</taxon>
        <taxon>Noctuidae</taxon>
        <taxon>Plusiinae</taxon>
        <taxon>Chrysodeixis</taxon>
    </lineage>
</organism>
<feature type="compositionally biased region" description="Basic and acidic residues" evidence="2">
    <location>
        <begin position="3317"/>
        <end position="3330"/>
    </location>
</feature>
<feature type="compositionally biased region" description="Basic and acidic residues" evidence="2">
    <location>
        <begin position="938"/>
        <end position="949"/>
    </location>
</feature>
<feature type="compositionally biased region" description="Basic and acidic residues" evidence="2">
    <location>
        <begin position="820"/>
        <end position="838"/>
    </location>
</feature>
<feature type="compositionally biased region" description="Basic residues" evidence="2">
    <location>
        <begin position="3361"/>
        <end position="3370"/>
    </location>
</feature>
<feature type="compositionally biased region" description="Acidic residues" evidence="2">
    <location>
        <begin position="793"/>
        <end position="803"/>
    </location>
</feature>
<feature type="compositionally biased region" description="Basic residues" evidence="2">
    <location>
        <begin position="1130"/>
        <end position="1143"/>
    </location>
</feature>
<feature type="compositionally biased region" description="Basic and acidic residues" evidence="2">
    <location>
        <begin position="1450"/>
        <end position="1467"/>
    </location>
</feature>
<keyword evidence="4" id="KW-1185">Reference proteome</keyword>
<feature type="region of interest" description="Disordered" evidence="2">
    <location>
        <begin position="1198"/>
        <end position="1219"/>
    </location>
</feature>
<feature type="compositionally biased region" description="Low complexity" evidence="2">
    <location>
        <begin position="461"/>
        <end position="470"/>
    </location>
</feature>
<feature type="compositionally biased region" description="Basic and acidic residues" evidence="2">
    <location>
        <begin position="1274"/>
        <end position="1286"/>
    </location>
</feature>
<dbReference type="SMART" id="SM00150">
    <property type="entry name" value="SPEC"/>
    <property type="match status" value="2"/>
</dbReference>
<feature type="compositionally biased region" description="Basic residues" evidence="2">
    <location>
        <begin position="1440"/>
        <end position="1449"/>
    </location>
</feature>
<feature type="compositionally biased region" description="Polar residues" evidence="2">
    <location>
        <begin position="490"/>
        <end position="499"/>
    </location>
</feature>
<feature type="region of interest" description="Disordered" evidence="2">
    <location>
        <begin position="1386"/>
        <end position="1406"/>
    </location>
</feature>
<feature type="compositionally biased region" description="Basic and acidic residues" evidence="2">
    <location>
        <begin position="669"/>
        <end position="725"/>
    </location>
</feature>
<feature type="compositionally biased region" description="Polar residues" evidence="2">
    <location>
        <begin position="950"/>
        <end position="961"/>
    </location>
</feature>
<protein>
    <submittedName>
        <fullName evidence="3">Uncharacterized protein</fullName>
    </submittedName>
</protein>
<feature type="region of interest" description="Disordered" evidence="2">
    <location>
        <begin position="3951"/>
        <end position="3972"/>
    </location>
</feature>
<dbReference type="CDD" id="cd00176">
    <property type="entry name" value="SPEC"/>
    <property type="match status" value="1"/>
</dbReference>
<feature type="compositionally biased region" description="Basic and acidic residues" evidence="2">
    <location>
        <begin position="3347"/>
        <end position="3360"/>
    </location>
</feature>
<feature type="region of interest" description="Disordered" evidence="2">
    <location>
        <begin position="1067"/>
        <end position="1147"/>
    </location>
</feature>
<feature type="region of interest" description="Disordered" evidence="2">
    <location>
        <begin position="669"/>
        <end position="731"/>
    </location>
</feature>
<feature type="region of interest" description="Disordered" evidence="2">
    <location>
        <begin position="2519"/>
        <end position="2553"/>
    </location>
</feature>
<feature type="compositionally biased region" description="Polar residues" evidence="2">
    <location>
        <begin position="1491"/>
        <end position="1500"/>
    </location>
</feature>
<feature type="region of interest" description="Disordered" evidence="2">
    <location>
        <begin position="3162"/>
        <end position="3418"/>
    </location>
</feature>
<feature type="compositionally biased region" description="Basic and acidic residues" evidence="2">
    <location>
        <begin position="893"/>
        <end position="908"/>
    </location>
</feature>
<dbReference type="GO" id="GO:0005737">
    <property type="term" value="C:cytoplasm"/>
    <property type="evidence" value="ECO:0007669"/>
    <property type="project" value="UniProtKB-ARBA"/>
</dbReference>
<feature type="region of interest" description="Disordered" evidence="2">
    <location>
        <begin position="791"/>
        <end position="968"/>
    </location>
</feature>
<feature type="compositionally biased region" description="Polar residues" evidence="2">
    <location>
        <begin position="3405"/>
        <end position="3415"/>
    </location>
</feature>
<feature type="compositionally biased region" description="Basic and acidic residues" evidence="2">
    <location>
        <begin position="846"/>
        <end position="864"/>
    </location>
</feature>
<feature type="compositionally biased region" description="Polar residues" evidence="2">
    <location>
        <begin position="1254"/>
        <end position="1267"/>
    </location>
</feature>
<feature type="compositionally biased region" description="Basic residues" evidence="2">
    <location>
        <begin position="809"/>
        <end position="819"/>
    </location>
</feature>
<feature type="compositionally biased region" description="Polar residues" evidence="2">
    <location>
        <begin position="1621"/>
        <end position="1638"/>
    </location>
</feature>
<dbReference type="EMBL" id="LR824014">
    <property type="protein sequence ID" value="CAD0200071.1"/>
    <property type="molecule type" value="Genomic_DNA"/>
</dbReference>
<evidence type="ECO:0000313" key="3">
    <source>
        <dbReference type="EMBL" id="CAD0200071.1"/>
    </source>
</evidence>
<feature type="compositionally biased region" description="Basic and acidic residues" evidence="2">
    <location>
        <begin position="3236"/>
        <end position="3246"/>
    </location>
</feature>
<feature type="region of interest" description="Disordered" evidence="2">
    <location>
        <begin position="421"/>
        <end position="500"/>
    </location>
</feature>
<evidence type="ECO:0000313" key="4">
    <source>
        <dbReference type="Proteomes" id="UP001154114"/>
    </source>
</evidence>
<gene>
    <name evidence="3" type="ORF">CINC_LOCUS1759</name>
</gene>
<feature type="region of interest" description="Disordered" evidence="2">
    <location>
        <begin position="2995"/>
        <end position="3045"/>
    </location>
</feature>
<feature type="region of interest" description="Disordered" evidence="2">
    <location>
        <begin position="356"/>
        <end position="379"/>
    </location>
</feature>
<sequence length="4017" mass="449517">MEEKEREWKRARTARSEYATDVEDVQAWVRAAELTARDRTLAPEAYRERLVATRAEVPNVADRVERLTRNAKAIVEGSRDAGERQLVQSTVTALSEQFSAVCSELEARQAAVEDACDAVARFLTLLEKVLLWVETQRAFLARPLPLADLQEAQQKQTEYGNALKSCKQQAKNLADMAKEIEAIERVTSPGDLPSRLEAAENATVDVEKRLAKTNGLLQELAEEWERCERKLKDVGHWLEATSRTLEAPQNAKKPLRDRLALREKLINDISTQKTKISYAVEKLNVHFGPDGVAAQSLGPAGVEAAARSLGAALDALAQQTGAQAAQLARALAQVDAYCADVGRLRAQLLQAEQQLRHAAQPNYSPREPERAQRQQQEVSRRIEELTGAIYALDPYFVMPASDEHAATLSMLVCSASHARSSRRARSGSRRGQALAPPAPPPRPRSPCWAPGGFTYAEIVKGSGSRSSSRGSRGEPAPYEPSEPLELQEPYDNNETSKMDNTVEVVVEPCVVSERIDDEAVSRSDNRVCESISVSETYGGDVNVYYEDLAPRSEPELVPEYYTEPPVEYREVPIDVPTHVYQESPEPITKTPEVVVKELQTVDLEKTTSPDLKDRQHELSYAEILALGLRKQPRTQSVTSLPKPQVAQIELVKEIVVECVEKSPPILQHESKVEKIEPPRFKPERSDRLDRPERLERPPTRSRSREMPRQRRAPEKRPTKAHDVQAMKKKKTMKKVIEVQDFDEFEPPVEVELKSIKDLAVQTADKPIEKPVCKEVTKKLQHSATVVETVTEIVTEDSQPDSIEEVEHTKPKKKQKSKKPKSSEDEIQKALKEIEELEKSKKKKTKESRDKSKEAVSEPKVHETVIEPEVVVPKILPVTETEKQSKPKKKKGPKTNDDDVSNKTIDVKTDILTVESSTVVEITTKEPKPKKKKNQKQSSLDKSEKSEHSSFDSGTNVTNVDVSEQKDIDLPEVMKVPKEIENISLETKGESPLIKEIESVASTDDLDNKKPVDAEVVIKDTSNAIVTSVVTSEVAHKTEINVQEFVTELKSTKVDSKVTEITEEVTTTSSDVGRLENATEETQISIVSDVKESKEDPHELKETQQVESVSKKIENEQQKKEQIDTDEITKKATKSKKKSSKNKSKPIVDTTLEFISKESIQEPVTEKVAEKSQPEKVVPEIPVKDTQIQAVPEETKPIQDTVLVAPKSTQQELATPLEIKPEPIQSEEIVSEYIESQSVQLLQELYSDEVPLPPTQSDLTPEIISTEQAPVELSSKADEEEKPDASKNKKKRKQKKQEKIPDPVVVAASEIVEIIEEDVKSIEPVVEELPNVVEQVEEQKPLKKKKSKKGKNANLKEDIIETSVQELKESEDTISVITEVISQEITEIKSQEDSKKSKKTTKSKVDEIVIETPVESNIISIDEQSPSEINTEEAAFEEVKSHKKKKSKKQKINDDDIDKALKEIERSGGTKKKPKEKVSKPKAKTEKPTTIELETNPQQEESTLERTLKEEDDSLAEELDFIQPVEHIDWNAMLEEEEGISETTYEPSSHVETELALPETGFVANQVTILQETTNILLEKERTDVTDIKETSVEAFALSEATNIVSESTVSDTVTTVEQSDKQSTSVTTPANEQNNNDKFFSPDAVKEGSYNIVEEITCYEPITQDVETRTIYLITHEEKKLPPIRTVKVFSSKSNSLEEPLSVEDDVVVSDQTISNKITDVKSSINVSENVDSKVITETFIKEEKILDSVNITEAEPIKLEEIKSEKVTEQVDETKTVENIHSAVEKQSTESIINVAEIVSEEVSQEGFSSPDVDETPSKTNEPSNELLDQPQKPLTEEDFSDILEEAIFGSVQDRNRVQSQKKPKDKFPSIPYEELINEVKPYSKDLDTYQLDYEYTQLIISQRESQNLQSSQDLENKLEVSQPELTPAVKGQDNIQQSEVVSKVQSDIISPVKEEAPKVSYQEVKDAEVVLAELSSKKETNTTHVSEVPIAPQEPKSVDDVDACVLIAESDIQITSEQLKPEENRADKLESQKILVNELPTKATGQISSVHEETPRISYHEIRDAEIILASQVSNKTVEITSDENIESVSDLRVSETDSKPEVPCMESHSLVETVDSKQIESENVRTTSYHEIKDAEVILATQSKPEQSTSEQLPQEHQNLEKRVEPLEDIKTTEDRLLETFVTNVTKTVSVTEVASTFITTESAVLQSINDPEPLTDSEKPVESFSEVSEVPEQSRVDINLQFLREDTPRYSYHEINDAERRFALTTSEAASNETSPRETVEITQVIQNGKVSAEELPEATIEISSSSNTLIESNVHSFIDTGKDNLDIPVTDEVIKPTENVTSVPVDAKIQKVASVDDVDKETKQAIFEAPRTSYQEISDAECLLATIITKSREASEEKSVVESVPITEEPQKSVVKPEPSPPSISEIPRYSYHELTDAENLLATKLVSSKTTEEVSVDPVTQSPTLKDKDSTAVEVPNVTEELKETPQVSEAIYEPLRHSYQEIKEAELILASSKSREASLEPQTVEEKTPTEKSQPSTKEQTKVPLKDDKLFKQLEPQNVPISSPVQKAPLDKIALSFEVDDLSNTPITVVYGNEEDGTPTVEVKNISFDHEVKDFVKVEAADSSDKPDVADITDSKKEIQEETVLTEEETFEIIDHSDVTGAIPDEIKETANQEIREIEAKVTEVSTKTELPRSITPKTSDDHQVVQDLIEEALKEPEPIPTRSKPAYETFVIDDLNESLVPVVFGDLKDIEKSIKYKKQELLLQTIEPESEHVEPQSPDNITAGNEILIENASSPIEIVESTEEFTIPQPSEYADLDEPTDVSADAKPDTISAELLPTDELQSELKLSDSVTFEQPDINTQTPTDSRTETIITSDVRETELTNTETISRVEKSPIHSLHDLLPEIDSIPEFKPSYSNTVLYSKLSADAPEFTPSYMYQTTTTVSESRTEVEDAPAPITVEEETIEISTEGSTTPQISYSSILQTKKEQLDIPQSSSPPSEKIITETVTTSEVHDDHIESKSKKNKKKKKKEKEDKKDVAVVKKAENIQTVPLQTTNTSEVEPVNVWAKAAEEGKTYADVLAEGLAHEQKEFLHLVSEKPVEKDFIEKEEKYIMVEKVASAPATSSEEKFRESVETVTESDNGIGSWAKIVGKRSSPENVPKIVASQKEPTPVSAKIHPPVIFVDESSNDHQTTETEIDAEGFITVDRSRRSRSKSRDKRSQSNISQTRETREKSENRFEALTTSLKPDDVESTQSPSDDEKPLKKPSRKSRSSKSREKDIKPSPVEVAPSTSDEDKQPPKRNKKKRSSKSKDTVSKDLEGKIEPSVVTIEEPPQPVEEPQEKPASEAPTDQKKKSKKKKKDKKPVEAIEDANIPTTPASEEKPVTKVTIPQKKKLDTPTSTPESIQTPIKDRVFSEAQFWKDDPSSLDLSEIISVEIQHTPTESYKIEIKDGNIPKDVKPEAETTSVHSIQSASQFITQEISAIETQRQELVDKIAEDQSLESKMADLQREIEEMLSPENDSSVMSDDSPKELTDTQTSMEYQYDELMENLSPSLATPEPDNLDLKSVETQLPEELDDKHISMSMIDSLLEDTEPISITETHSLEHTDDIQVTQEDMTPRVTEKVFIESEIFTEVQKQELSDFVQEPNVELKEVVETKLDKLEEKPKDPVILDVTAFIESEKSLTDSTITESKLHVVDSIVPAKISKVETEKVQEKPVLPENIKLSSKEDILIIPKDTDNTQTVSQKDTVKADVVSKVPLSNTDVDTNNLINLKSDSFWTDKHKIHDAEVLLIERKSVERTIKPVEIDQSSEKEDGISVEQNIIKDKSFWPDKYLYHDAECQYFLLMARKPKTPSIDTKEIEMNDENDKDRDQGGSSGHSSEGEEPKDSSGSSYDPDYISMDLPGGICSWKDKSSYLSVETPVVDDASSELVCREDILTTLPIAPAPSSSKQEPEQTPPRTTKVTDPQSYCTILNYILYVWHDIITKFLISQITKLFIVMCLATPQLVL</sequence>
<feature type="region of interest" description="Disordered" evidence="2">
    <location>
        <begin position="1161"/>
        <end position="1180"/>
    </location>
</feature>
<keyword evidence="1" id="KW-0175">Coiled coil</keyword>
<feature type="compositionally biased region" description="Basic and acidic residues" evidence="2">
    <location>
        <begin position="1475"/>
        <end position="1488"/>
    </location>
</feature>
<feature type="compositionally biased region" description="Basic and acidic residues" evidence="2">
    <location>
        <begin position="2520"/>
        <end position="2537"/>
    </location>
</feature>
<evidence type="ECO:0000256" key="2">
    <source>
        <dbReference type="SAM" id="MobiDB-lite"/>
    </source>
</evidence>
<feature type="compositionally biased region" description="Polar residues" evidence="2">
    <location>
        <begin position="1418"/>
        <end position="1428"/>
    </location>
</feature>
<feature type="compositionally biased region" description="Low complexity" evidence="2">
    <location>
        <begin position="912"/>
        <end position="921"/>
    </location>
</feature>
<reference evidence="3" key="1">
    <citation type="submission" date="2021-12" db="EMBL/GenBank/DDBJ databases">
        <authorList>
            <person name="King R."/>
        </authorList>
    </citation>
    <scope>NUCLEOTIDE SEQUENCE</scope>
</reference>
<dbReference type="InterPro" id="IPR018159">
    <property type="entry name" value="Spectrin/alpha-actinin"/>
</dbReference>
<feature type="region of interest" description="Disordered" evidence="2">
    <location>
        <begin position="3864"/>
        <end position="3904"/>
    </location>
</feature>
<feature type="compositionally biased region" description="Basic residues" evidence="2">
    <location>
        <begin position="3272"/>
        <end position="3281"/>
    </location>
</feature>
<feature type="region of interest" description="Disordered" evidence="2">
    <location>
        <begin position="1418"/>
        <end position="1506"/>
    </location>
</feature>
<feature type="compositionally biased region" description="Basic residues" evidence="2">
    <location>
        <begin position="3307"/>
        <end position="3316"/>
    </location>
</feature>
<dbReference type="SUPFAM" id="SSF46966">
    <property type="entry name" value="Spectrin repeat"/>
    <property type="match status" value="1"/>
</dbReference>
<feature type="region of interest" description="Disordered" evidence="2">
    <location>
        <begin position="1611"/>
        <end position="1641"/>
    </location>
</feature>
<feature type="compositionally biased region" description="Basic and acidic residues" evidence="2">
    <location>
        <begin position="3865"/>
        <end position="3881"/>
    </location>
</feature>
<feature type="region of interest" description="Disordered" evidence="2">
    <location>
        <begin position="1248"/>
        <end position="1300"/>
    </location>
</feature>
<dbReference type="Gene3D" id="1.20.58.60">
    <property type="match status" value="1"/>
</dbReference>
<dbReference type="OrthoDB" id="6618337at2759"/>
<feature type="coiled-coil region" evidence="1">
    <location>
        <begin position="149"/>
        <end position="186"/>
    </location>
</feature>
<accession>A0A9N8Q121</accession>
<feature type="compositionally biased region" description="Basic and acidic residues" evidence="2">
    <location>
        <begin position="366"/>
        <end position="379"/>
    </location>
</feature>
<name>A0A9N8Q121_CHRIL</name>
<dbReference type="Proteomes" id="UP001154114">
    <property type="component" value="Chromosome 11"/>
</dbReference>
<feature type="compositionally biased region" description="Basic and acidic residues" evidence="2">
    <location>
        <begin position="3019"/>
        <end position="3029"/>
    </location>
</feature>
<feature type="region of interest" description="Disordered" evidence="2">
    <location>
        <begin position="1803"/>
        <end position="1834"/>
    </location>
</feature>